<dbReference type="Proteomes" id="UP001501565">
    <property type="component" value="Unassembled WGS sequence"/>
</dbReference>
<dbReference type="SUPFAM" id="SSF52799">
    <property type="entry name" value="(Phosphotyrosine protein) phosphatases II"/>
    <property type="match status" value="1"/>
</dbReference>
<feature type="domain" description="Rhodanese" evidence="3">
    <location>
        <begin position="186"/>
        <end position="243"/>
    </location>
</feature>
<dbReference type="InterPro" id="IPR050561">
    <property type="entry name" value="PTP"/>
</dbReference>
<dbReference type="InterPro" id="IPR029021">
    <property type="entry name" value="Prot-tyrosine_phosphatase-like"/>
</dbReference>
<evidence type="ECO:0000259" key="2">
    <source>
        <dbReference type="PROSITE" id="PS50056"/>
    </source>
</evidence>
<dbReference type="CDD" id="cd14505">
    <property type="entry name" value="CDKN3-like"/>
    <property type="match status" value="1"/>
</dbReference>
<dbReference type="PROSITE" id="PS00383">
    <property type="entry name" value="TYR_PHOSPHATASE_1"/>
    <property type="match status" value="1"/>
</dbReference>
<dbReference type="Pfam" id="PF18755">
    <property type="entry name" value="RAMA"/>
    <property type="match status" value="1"/>
</dbReference>
<name>A0ABP7MVS4_9GAMM</name>
<comment type="caution">
    <text evidence="4">The sequence shown here is derived from an EMBL/GenBank/DDBJ whole genome shotgun (WGS) entry which is preliminary data.</text>
</comment>
<proteinExistence type="predicted"/>
<dbReference type="InterPro" id="IPR040843">
    <property type="entry name" value="RAMA"/>
</dbReference>
<dbReference type="InterPro" id="IPR001763">
    <property type="entry name" value="Rhodanese-like_dom"/>
</dbReference>
<evidence type="ECO:0000256" key="1">
    <source>
        <dbReference type="ARBA" id="ARBA00013064"/>
    </source>
</evidence>
<dbReference type="InterPro" id="IPR000387">
    <property type="entry name" value="Tyr_Pase_dom"/>
</dbReference>
<dbReference type="EMBL" id="BAABBN010000007">
    <property type="protein sequence ID" value="GAA3931146.1"/>
    <property type="molecule type" value="Genomic_DNA"/>
</dbReference>
<dbReference type="Pfam" id="PF22785">
    <property type="entry name" value="Tc-R-P"/>
    <property type="match status" value="1"/>
</dbReference>
<dbReference type="PROSITE" id="PS50056">
    <property type="entry name" value="TYR_PHOSPHATASE_2"/>
    <property type="match status" value="1"/>
</dbReference>
<keyword evidence="5" id="KW-1185">Reference proteome</keyword>
<dbReference type="InterPro" id="IPR003595">
    <property type="entry name" value="Tyr_Pase_cat"/>
</dbReference>
<gene>
    <name evidence="4" type="ORF">GCM10022277_29870</name>
</gene>
<accession>A0ABP7MVS4</accession>
<dbReference type="PANTHER" id="PTHR23339">
    <property type="entry name" value="TYROSINE SPECIFIC PROTEIN PHOSPHATASE AND DUAL SPECIFICITY PROTEIN PHOSPHATASE"/>
    <property type="match status" value="1"/>
</dbReference>
<evidence type="ECO:0000313" key="4">
    <source>
        <dbReference type="EMBL" id="GAA3931146.1"/>
    </source>
</evidence>
<feature type="domain" description="Tyrosine specific protein phosphatases" evidence="2">
    <location>
        <begin position="201"/>
        <end position="268"/>
    </location>
</feature>
<evidence type="ECO:0000313" key="5">
    <source>
        <dbReference type="Proteomes" id="UP001501565"/>
    </source>
</evidence>
<dbReference type="PROSITE" id="PS50206">
    <property type="entry name" value="RHODANESE_3"/>
    <property type="match status" value="1"/>
</dbReference>
<dbReference type="InterPro" id="IPR016130">
    <property type="entry name" value="Tyr_Pase_AS"/>
</dbReference>
<dbReference type="SMART" id="SM00404">
    <property type="entry name" value="PTPc_motif"/>
    <property type="match status" value="1"/>
</dbReference>
<evidence type="ECO:0000259" key="3">
    <source>
        <dbReference type="PROSITE" id="PS50206"/>
    </source>
</evidence>
<sequence length="277" mass="31175">MNLKQLMDAKIIKVNEPLQAQYGNSTILASISDSGKVTINNQEFDDPNEAMRAIIGDKPSTSSGLQFWTWWNEDRQAWTPLEHARAELASRSQNLIIKTSESHPLRIDFVTPKGGKGRVGMTICPGKQGSGLYGGQWQRDLKTDLQQIQHWGSNSLISLVESHEFELLGIPEFMETLQQSELNWFHLPIKDMSPPDHSFEKNWEQVSGPIFNQLKQGKDIVIHCRGGLGRTGLLAARILVEQGETPSEAIQQVRSARENAIETFAQEEYILSQAWLP</sequence>
<dbReference type="Gene3D" id="3.90.190.10">
    <property type="entry name" value="Protein tyrosine phosphatase superfamily"/>
    <property type="match status" value="1"/>
</dbReference>
<reference evidence="5" key="1">
    <citation type="journal article" date="2019" name="Int. J. Syst. Evol. Microbiol.">
        <title>The Global Catalogue of Microorganisms (GCM) 10K type strain sequencing project: providing services to taxonomists for standard genome sequencing and annotation.</title>
        <authorList>
            <consortium name="The Broad Institute Genomics Platform"/>
            <consortium name="The Broad Institute Genome Sequencing Center for Infectious Disease"/>
            <person name="Wu L."/>
            <person name="Ma J."/>
        </authorList>
    </citation>
    <scope>NUCLEOTIDE SEQUENCE [LARGE SCALE GENOMIC DNA]</scope>
    <source>
        <strain evidence="5">JCM 17551</strain>
    </source>
</reference>
<protein>
    <recommendedName>
        <fullName evidence="1">protein-tyrosine-phosphatase</fullName>
        <ecNumber evidence="1">3.1.3.48</ecNumber>
    </recommendedName>
</protein>
<organism evidence="4 5">
    <name type="scientific">Litoribacillus peritrichatus</name>
    <dbReference type="NCBI Taxonomy" id="718191"/>
    <lineage>
        <taxon>Bacteria</taxon>
        <taxon>Pseudomonadati</taxon>
        <taxon>Pseudomonadota</taxon>
        <taxon>Gammaproteobacteria</taxon>
        <taxon>Oceanospirillales</taxon>
        <taxon>Oceanospirillaceae</taxon>
        <taxon>Litoribacillus</taxon>
    </lineage>
</organism>
<dbReference type="EC" id="3.1.3.48" evidence="1"/>